<feature type="region of interest" description="Disordered" evidence="1">
    <location>
        <begin position="344"/>
        <end position="387"/>
    </location>
</feature>
<sequence>MEGPFQLQYDSGDHSCCPHARRLCRNDRAIHCLNRCAPWSPDIPGADHFSLGNGIGSFESPVRSTPEHTRSPESHGCHEKRSESVECEYYVWDSDVQQYRRTDSRTGEALLRDPHYVQYHFHLVENMDAPRSPPVGERQDVSAMAERGLLPADFVEENSKTNCVTGFSFPTESFLPARRPCSALRASAEAAHSAASKATRVAQATAVQAAAAQAAETTCRVKPATSLPAVPDPAGQGSEHLIFPCGPVCSCCTPSQSRGSTTAALSAAHEQGSACCSAVHDLHPCCHFVFSAQEDGNCGCTGMERDRLPQVVSAVARQPVQEWSEICPASAKPVTPREYLSQCQATRSPQRDEPSGYANPDAGTFPWSPKAHSKVCPPRPTDGNPDGHPAFFMNAGHEELRDPWFHGAVRTSTGNGVADAVHEEESLAGWNGCEEPERLSGEPVQEWEGEYDYTENEAGIACQEEAFEQLPPSKPVPILPRLSTSRPWGAAAAAASSERFRTRRKPTQSAQKLQRETRDRLRALECVSAAVAPWRKRVGNNAAAPVSRPSFVEIKRQVPSGSSCSSGLAEDVGGELGRLALNSNKREPAGEKRRPTSAKGPPPGGQRARQHDPVTRGRQLRAAWSQDPFLRQQKRAPVDYKAYDNWLRNNGHLLRAKALELQREEQRILLLMMEQQSPQTKKTGARI</sequence>
<dbReference type="VEuPathDB" id="ToxoDB:CSUI_006185"/>
<evidence type="ECO:0000256" key="1">
    <source>
        <dbReference type="SAM" id="MobiDB-lite"/>
    </source>
</evidence>
<dbReference type="RefSeq" id="XP_067921673.1">
    <property type="nucleotide sequence ID" value="XM_068066349.1"/>
</dbReference>
<gene>
    <name evidence="2" type="ORF">CSUI_006185</name>
</gene>
<dbReference type="EMBL" id="MIGC01003089">
    <property type="protein sequence ID" value="PHJ19981.1"/>
    <property type="molecule type" value="Genomic_DNA"/>
</dbReference>
<dbReference type="OrthoDB" id="330593at2759"/>
<proteinExistence type="predicted"/>
<dbReference type="AlphaFoldDB" id="A0A2C6K1Z0"/>
<accession>A0A2C6K1Z0</accession>
<feature type="compositionally biased region" description="Basic and acidic residues" evidence="1">
    <location>
        <begin position="584"/>
        <end position="594"/>
    </location>
</feature>
<keyword evidence="3" id="KW-1185">Reference proteome</keyword>
<organism evidence="2 3">
    <name type="scientific">Cystoisospora suis</name>
    <dbReference type="NCBI Taxonomy" id="483139"/>
    <lineage>
        <taxon>Eukaryota</taxon>
        <taxon>Sar</taxon>
        <taxon>Alveolata</taxon>
        <taxon>Apicomplexa</taxon>
        <taxon>Conoidasida</taxon>
        <taxon>Coccidia</taxon>
        <taxon>Eucoccidiorida</taxon>
        <taxon>Eimeriorina</taxon>
        <taxon>Sarcocystidae</taxon>
        <taxon>Cystoisospora</taxon>
    </lineage>
</organism>
<feature type="region of interest" description="Disordered" evidence="1">
    <location>
        <begin position="577"/>
        <end position="625"/>
    </location>
</feature>
<comment type="caution">
    <text evidence="2">The sequence shown here is derived from an EMBL/GenBank/DDBJ whole genome shotgun (WGS) entry which is preliminary data.</text>
</comment>
<reference evidence="2 3" key="1">
    <citation type="journal article" date="2017" name="Int. J. Parasitol.">
        <title>The genome of the protozoan parasite Cystoisospora suis and a reverse vaccinology approach to identify vaccine candidates.</title>
        <authorList>
            <person name="Palmieri N."/>
            <person name="Shrestha A."/>
            <person name="Ruttkowski B."/>
            <person name="Beck T."/>
            <person name="Vogl C."/>
            <person name="Tomley F."/>
            <person name="Blake D.P."/>
            <person name="Joachim A."/>
        </authorList>
    </citation>
    <scope>NUCLEOTIDE SEQUENCE [LARGE SCALE GENOMIC DNA]</scope>
    <source>
        <strain evidence="2 3">Wien I</strain>
    </source>
</reference>
<evidence type="ECO:0000313" key="3">
    <source>
        <dbReference type="Proteomes" id="UP000221165"/>
    </source>
</evidence>
<dbReference type="Proteomes" id="UP000221165">
    <property type="component" value="Unassembled WGS sequence"/>
</dbReference>
<dbReference type="GeneID" id="94429560"/>
<name>A0A2C6K1Z0_9APIC</name>
<feature type="region of interest" description="Disordered" evidence="1">
    <location>
        <begin position="493"/>
        <end position="516"/>
    </location>
</feature>
<feature type="region of interest" description="Disordered" evidence="1">
    <location>
        <begin position="57"/>
        <end position="79"/>
    </location>
</feature>
<evidence type="ECO:0000313" key="2">
    <source>
        <dbReference type="EMBL" id="PHJ19981.1"/>
    </source>
</evidence>
<feature type="compositionally biased region" description="Basic and acidic residues" evidence="1">
    <location>
        <begin position="65"/>
        <end position="79"/>
    </location>
</feature>
<protein>
    <submittedName>
        <fullName evidence="2">Uncharacterized protein</fullName>
    </submittedName>
</protein>